<dbReference type="SUPFAM" id="SSF51445">
    <property type="entry name" value="(Trans)glycosidases"/>
    <property type="match status" value="1"/>
</dbReference>
<dbReference type="PRINTS" id="PR00846">
    <property type="entry name" value="GLHYDRLASE56"/>
</dbReference>
<feature type="chain" id="PRO_5004280463" description="Hyaluronidase" evidence="9">
    <location>
        <begin position="22"/>
        <end position="317"/>
    </location>
</feature>
<keyword evidence="4" id="KW-0325">Glycoprotein</keyword>
<evidence type="ECO:0000256" key="8">
    <source>
        <dbReference type="RuleBase" id="RU610713"/>
    </source>
</evidence>
<dbReference type="VEuPathDB" id="VectorBase:CQUJHB004018"/>
<protein>
    <recommendedName>
        <fullName evidence="8">Hyaluronidase</fullName>
        <ecNumber evidence="8">3.2.1.35</ecNumber>
    </recommendedName>
</protein>
<dbReference type="GO" id="GO:0006952">
    <property type="term" value="P:defense response"/>
    <property type="evidence" value="ECO:0007669"/>
    <property type="project" value="InterPro"/>
</dbReference>
<dbReference type="PRINTS" id="PR00847">
    <property type="entry name" value="HYALURONDASE"/>
</dbReference>
<feature type="disulfide bond" evidence="7">
    <location>
        <begin position="200"/>
        <end position="213"/>
    </location>
</feature>
<keyword evidence="8 10" id="KW-0378">Hydrolase</keyword>
<evidence type="ECO:0000256" key="5">
    <source>
        <dbReference type="PIRNR" id="PIRNR038193"/>
    </source>
</evidence>
<evidence type="ECO:0000256" key="6">
    <source>
        <dbReference type="PIRSR" id="PIRSR038193-1"/>
    </source>
</evidence>
<dbReference type="EC" id="3.2.1.35" evidence="8"/>
<dbReference type="PANTHER" id="PTHR11769">
    <property type="entry name" value="HYALURONIDASE"/>
    <property type="match status" value="1"/>
</dbReference>
<organism evidence="10">
    <name type="scientific">Culex quinquefasciatus</name>
    <name type="common">Southern house mosquito</name>
    <name type="synonym">Culex pungens</name>
    <dbReference type="NCBI Taxonomy" id="7176"/>
    <lineage>
        <taxon>Eukaryota</taxon>
        <taxon>Metazoa</taxon>
        <taxon>Ecdysozoa</taxon>
        <taxon>Arthropoda</taxon>
        <taxon>Hexapoda</taxon>
        <taxon>Insecta</taxon>
        <taxon>Pterygota</taxon>
        <taxon>Neoptera</taxon>
        <taxon>Endopterygota</taxon>
        <taxon>Diptera</taxon>
        <taxon>Nematocera</taxon>
        <taxon>Culicoidea</taxon>
        <taxon>Culicidae</taxon>
        <taxon>Culicinae</taxon>
        <taxon>Culicini</taxon>
        <taxon>Culex</taxon>
        <taxon>Culex</taxon>
    </lineage>
</organism>
<name>Q6TRZ3_CULQU</name>
<dbReference type="GO" id="GO:0030214">
    <property type="term" value="P:hyaluronan catabolic process"/>
    <property type="evidence" value="ECO:0007669"/>
    <property type="project" value="TreeGrafter"/>
</dbReference>
<accession>Q6TRZ3</accession>
<dbReference type="VEuPathDB" id="VectorBase:CPIJ018863"/>
<evidence type="ECO:0000256" key="9">
    <source>
        <dbReference type="SAM" id="SignalP"/>
    </source>
</evidence>
<dbReference type="OrthoDB" id="5796153at2759"/>
<evidence type="ECO:0000256" key="2">
    <source>
        <dbReference type="ARBA" id="ARBA00022729"/>
    </source>
</evidence>
<dbReference type="Pfam" id="PF01630">
    <property type="entry name" value="Glyco_hydro_56"/>
    <property type="match status" value="1"/>
</dbReference>
<comment type="similarity">
    <text evidence="1 5 8">Belongs to the glycosyl hydrolase 56 family.</text>
</comment>
<dbReference type="PIRSF" id="PIRSF038193">
    <property type="entry name" value="Hyaluronidase"/>
    <property type="match status" value="1"/>
</dbReference>
<dbReference type="InterPro" id="IPR017853">
    <property type="entry name" value="GH"/>
</dbReference>
<comment type="catalytic activity">
    <reaction evidence="8">
        <text>Random hydrolysis of (1-&gt;4)-linkages between N-acetyl-beta-D-glucosamine and D-glucuronate residues in hyaluronate.</text>
        <dbReference type="EC" id="3.2.1.35"/>
    </reaction>
</comment>
<feature type="active site" description="Proton donor" evidence="6">
    <location>
        <position position="124"/>
    </location>
</feature>
<dbReference type="AlphaFoldDB" id="Q6TRZ3"/>
<dbReference type="VEuPathDB" id="VectorBase:CPIJ019980"/>
<keyword evidence="2 9" id="KW-0732">Signal</keyword>
<evidence type="ECO:0000256" key="3">
    <source>
        <dbReference type="ARBA" id="ARBA00023157"/>
    </source>
</evidence>
<sequence length="317" mass="36142">MFTTIRCHLLVVLICLSGTNCKPFKVYWNIPTYLCKSYGVDFTDVTSKYGIIQNEKDAFRGEQIAILYEPGHFPSLVNKSTGVEVHYGGVPQKGDVEDHLKAFEDVLNKQVLKDFAGVGVIDFEMWRPIYRHNFGLLKMYKNYSEELVKKEHAEYSSKELEKEAAKQYEPAAGKYMSRTLALAKKLRPGASWGYYAFPYCFNINGAKDGKEDCAKQIQDENNQLQSWLFNEVKIIFPAVYLQTNLDLENRAKLVGGRVKEAVRVAKLTKADPLPKVLTYMRFVYTDNISKLLEKADWTKILPAMKDNGSDGIILWGS</sequence>
<evidence type="ECO:0000256" key="4">
    <source>
        <dbReference type="ARBA" id="ARBA00023180"/>
    </source>
</evidence>
<keyword evidence="3 7" id="KW-1015">Disulfide bond</keyword>
<dbReference type="EMBL" id="AY388556">
    <property type="protein sequence ID" value="AAR18444.1"/>
    <property type="molecule type" value="mRNA"/>
</dbReference>
<proteinExistence type="evidence at transcript level"/>
<dbReference type="CAZy" id="GH56">
    <property type="family name" value="Glycoside Hydrolase Family 56"/>
</dbReference>
<dbReference type="InterPro" id="IPR013785">
    <property type="entry name" value="Aldolase_TIM"/>
</dbReference>
<reference evidence="10" key="1">
    <citation type="submission" date="2003-09" db="EMBL/GenBank/DDBJ databases">
        <title>An insight into the salivary transcriptome and proteome of the adult female mosquito Culex pipiens quinquefasciatus.</title>
        <authorList>
            <person name="Ribeiro J.M.C."/>
            <person name="Charlab R."/>
            <person name="Pham V.M."/>
            <person name="Garfield M.K."/>
            <person name="Valenzuela J.G."/>
        </authorList>
    </citation>
    <scope>NUCLEOTIDE SEQUENCE</scope>
    <source>
        <strain evidence="10">Vero Beach</strain>
        <tissue evidence="10">Salivary gland</tissue>
    </source>
</reference>
<evidence type="ECO:0000256" key="7">
    <source>
        <dbReference type="PIRSR" id="PIRSR038193-3"/>
    </source>
</evidence>
<dbReference type="GO" id="GO:0004415">
    <property type="term" value="F:hyalurononglucosaminidase activity"/>
    <property type="evidence" value="ECO:0007669"/>
    <property type="project" value="UniProtKB-UniRule"/>
</dbReference>
<dbReference type="InterPro" id="IPR001329">
    <property type="entry name" value="Venom_Hyaluronidase"/>
</dbReference>
<evidence type="ECO:0000256" key="1">
    <source>
        <dbReference type="ARBA" id="ARBA00008871"/>
    </source>
</evidence>
<dbReference type="PANTHER" id="PTHR11769:SF35">
    <property type="entry name" value="HYALURONIDASE"/>
    <property type="match status" value="1"/>
</dbReference>
<feature type="signal peptide" evidence="9">
    <location>
        <begin position="1"/>
        <end position="21"/>
    </location>
</feature>
<dbReference type="Gene3D" id="3.20.20.70">
    <property type="entry name" value="Aldolase class I"/>
    <property type="match status" value="1"/>
</dbReference>
<keyword evidence="8 10" id="KW-0326">Glycosidase</keyword>
<dbReference type="InterPro" id="IPR018155">
    <property type="entry name" value="Hyaluronidase"/>
</dbReference>
<evidence type="ECO:0000313" key="10">
    <source>
        <dbReference type="EMBL" id="AAR18444.1"/>
    </source>
</evidence>
<dbReference type="GO" id="GO:0005975">
    <property type="term" value="P:carbohydrate metabolic process"/>
    <property type="evidence" value="ECO:0007669"/>
    <property type="project" value="UniProtKB-UniRule"/>
</dbReference>